<sequence>MSLWETSVHMRNLPWNLARREKVKSTIPLKFQRYCPNVRVILDCTEIALETASSLTLQSETFSSYKNRTTLKGLIEVAPNGLVTFISPLYTGCISDKEITRISGVLPLLEPGDDVMADKGFLIQDLLADVESKLIIPPFKRSAQFSKEETEQTQAIARLRIIVERVIGGIKSFHIWDSPVPLTLIGSVNQIWLNCCVLANYQGPFCFEE</sequence>
<dbReference type="AlphaFoldDB" id="A0A3N0Y9N9"/>
<name>A0A3N0Y9N9_ANAGA</name>
<dbReference type="GO" id="GO:0046872">
    <property type="term" value="F:metal ion binding"/>
    <property type="evidence" value="ECO:0007669"/>
    <property type="project" value="UniProtKB-KW"/>
</dbReference>
<evidence type="ECO:0000313" key="4">
    <source>
        <dbReference type="EMBL" id="ROL42983.1"/>
    </source>
</evidence>
<accession>A0A3N0Y9N9</accession>
<keyword evidence="2" id="KW-0479">Metal-binding</keyword>
<dbReference type="Pfam" id="PF13359">
    <property type="entry name" value="DDE_Tnp_4"/>
    <property type="match status" value="1"/>
</dbReference>
<dbReference type="OrthoDB" id="10020990at2759"/>
<comment type="caution">
    <text evidence="4">The sequence shown here is derived from an EMBL/GenBank/DDBJ whole genome shotgun (WGS) entry which is preliminary data.</text>
</comment>
<dbReference type="PANTHER" id="PTHR23080">
    <property type="entry name" value="THAP DOMAIN PROTEIN"/>
    <property type="match status" value="1"/>
</dbReference>
<comment type="cofactor">
    <cofactor evidence="1">
        <name>a divalent metal cation</name>
        <dbReference type="ChEBI" id="CHEBI:60240"/>
    </cofactor>
</comment>
<dbReference type="EMBL" id="RJVU01048958">
    <property type="protein sequence ID" value="ROL42983.1"/>
    <property type="molecule type" value="Genomic_DNA"/>
</dbReference>
<evidence type="ECO:0000259" key="3">
    <source>
        <dbReference type="Pfam" id="PF13359"/>
    </source>
</evidence>
<dbReference type="Proteomes" id="UP000281406">
    <property type="component" value="Unassembled WGS sequence"/>
</dbReference>
<protein>
    <recommendedName>
        <fullName evidence="3">DDE Tnp4 domain-containing protein</fullName>
    </recommendedName>
</protein>
<organism evidence="4 5">
    <name type="scientific">Anabarilius grahami</name>
    <name type="common">Kanglang fish</name>
    <name type="synonym">Barilius grahami</name>
    <dbReference type="NCBI Taxonomy" id="495550"/>
    <lineage>
        <taxon>Eukaryota</taxon>
        <taxon>Metazoa</taxon>
        <taxon>Chordata</taxon>
        <taxon>Craniata</taxon>
        <taxon>Vertebrata</taxon>
        <taxon>Euteleostomi</taxon>
        <taxon>Actinopterygii</taxon>
        <taxon>Neopterygii</taxon>
        <taxon>Teleostei</taxon>
        <taxon>Ostariophysi</taxon>
        <taxon>Cypriniformes</taxon>
        <taxon>Xenocyprididae</taxon>
        <taxon>Xenocypridinae</taxon>
        <taxon>Xenocypridinae incertae sedis</taxon>
        <taxon>Anabarilius</taxon>
    </lineage>
</organism>
<gene>
    <name evidence="4" type="ORF">DPX16_5536</name>
</gene>
<evidence type="ECO:0000256" key="2">
    <source>
        <dbReference type="ARBA" id="ARBA00022723"/>
    </source>
</evidence>
<feature type="domain" description="DDE Tnp4" evidence="3">
    <location>
        <begin position="42"/>
        <end position="200"/>
    </location>
</feature>
<dbReference type="InterPro" id="IPR027806">
    <property type="entry name" value="HARBI1_dom"/>
</dbReference>
<evidence type="ECO:0000313" key="5">
    <source>
        <dbReference type="Proteomes" id="UP000281406"/>
    </source>
</evidence>
<proteinExistence type="predicted"/>
<evidence type="ECO:0000256" key="1">
    <source>
        <dbReference type="ARBA" id="ARBA00001968"/>
    </source>
</evidence>
<reference evidence="4 5" key="1">
    <citation type="submission" date="2018-10" db="EMBL/GenBank/DDBJ databases">
        <title>Genome assembly for a Yunnan-Guizhou Plateau 3E fish, Anabarilius grahami (Regan), and its evolutionary and genetic applications.</title>
        <authorList>
            <person name="Jiang W."/>
        </authorList>
    </citation>
    <scope>NUCLEOTIDE SEQUENCE [LARGE SCALE GENOMIC DNA]</scope>
    <source>
        <strain evidence="4">AG-KIZ</strain>
        <tissue evidence="4">Muscle</tissue>
    </source>
</reference>
<keyword evidence="5" id="KW-1185">Reference proteome</keyword>
<dbReference type="PANTHER" id="PTHR23080:SF142">
    <property type="entry name" value="SI:CH211-69L10.4"/>
    <property type="match status" value="1"/>
</dbReference>